<dbReference type="InterPro" id="IPR029058">
    <property type="entry name" value="AB_hydrolase_fold"/>
</dbReference>
<dbReference type="Proteomes" id="UP001610446">
    <property type="component" value="Unassembled WGS sequence"/>
</dbReference>
<proteinExistence type="predicted"/>
<keyword evidence="1 3" id="KW-0378">Hydrolase</keyword>
<gene>
    <name evidence="3" type="ORF">BJY01DRAFT_251711</name>
</gene>
<dbReference type="InterPro" id="IPR050300">
    <property type="entry name" value="GDXG_lipolytic_enzyme"/>
</dbReference>
<evidence type="ECO:0000313" key="3">
    <source>
        <dbReference type="EMBL" id="KAL2837013.1"/>
    </source>
</evidence>
<feature type="non-terminal residue" evidence="3">
    <location>
        <position position="314"/>
    </location>
</feature>
<evidence type="ECO:0000259" key="2">
    <source>
        <dbReference type="Pfam" id="PF07859"/>
    </source>
</evidence>
<protein>
    <submittedName>
        <fullName evidence="3">Alpha/Beta hydrolase protein</fullName>
    </submittedName>
</protein>
<sequence>MDSQNLIPIKQTLGTIATVDAWLGWFYVGARIIYAAVCGPFRGASGADTYHHHIIQAAVKALTERFTPLQLQYLFKSYDRLYLEYCKQSGIKPVFVSNEQGLRGFWLGDHTTAQYVLINFHGGGFAMDATEPYIGFWQNVTQALAQDNITAAWLNVTYTLTPHARYPTQFREAAEALRYVIEDLGRSPRDVILVGDSAGANLCLAILSHISHPSPEIPHLEIREPLKALVCLSPWVSFRHDWLSMEYNKHKDIDSREVTERWAGLYLNGRSSDYYTEAADAPASWWEGALVEQTLVLAGGDEVLLDPIKAWVAA</sequence>
<name>A0ABR4JDH0_9EURO</name>
<dbReference type="GO" id="GO:0016787">
    <property type="term" value="F:hydrolase activity"/>
    <property type="evidence" value="ECO:0007669"/>
    <property type="project" value="UniProtKB-KW"/>
</dbReference>
<feature type="domain" description="Alpha/beta hydrolase fold-3" evidence="2">
    <location>
        <begin position="117"/>
        <end position="307"/>
    </location>
</feature>
<evidence type="ECO:0000313" key="4">
    <source>
        <dbReference type="Proteomes" id="UP001610446"/>
    </source>
</evidence>
<comment type="caution">
    <text evidence="3">The sequence shown here is derived from an EMBL/GenBank/DDBJ whole genome shotgun (WGS) entry which is preliminary data.</text>
</comment>
<evidence type="ECO:0000256" key="1">
    <source>
        <dbReference type="ARBA" id="ARBA00022801"/>
    </source>
</evidence>
<dbReference type="Gene3D" id="3.40.50.1820">
    <property type="entry name" value="alpha/beta hydrolase"/>
    <property type="match status" value="1"/>
</dbReference>
<keyword evidence="4" id="KW-1185">Reference proteome</keyword>
<dbReference type="SUPFAM" id="SSF53474">
    <property type="entry name" value="alpha/beta-Hydrolases"/>
    <property type="match status" value="1"/>
</dbReference>
<dbReference type="EMBL" id="JBFXLU010000168">
    <property type="protein sequence ID" value="KAL2837013.1"/>
    <property type="molecule type" value="Genomic_DNA"/>
</dbReference>
<dbReference type="Pfam" id="PF07859">
    <property type="entry name" value="Abhydrolase_3"/>
    <property type="match status" value="1"/>
</dbReference>
<dbReference type="PANTHER" id="PTHR48081:SF31">
    <property type="entry name" value="STERYL ACETYL HYDROLASE MUG81-RELATED"/>
    <property type="match status" value="1"/>
</dbReference>
<dbReference type="PANTHER" id="PTHR48081">
    <property type="entry name" value="AB HYDROLASE SUPERFAMILY PROTEIN C4A8.06C"/>
    <property type="match status" value="1"/>
</dbReference>
<organism evidence="3 4">
    <name type="scientific">Aspergillus pseudoustus</name>
    <dbReference type="NCBI Taxonomy" id="1810923"/>
    <lineage>
        <taxon>Eukaryota</taxon>
        <taxon>Fungi</taxon>
        <taxon>Dikarya</taxon>
        <taxon>Ascomycota</taxon>
        <taxon>Pezizomycotina</taxon>
        <taxon>Eurotiomycetes</taxon>
        <taxon>Eurotiomycetidae</taxon>
        <taxon>Eurotiales</taxon>
        <taxon>Aspergillaceae</taxon>
        <taxon>Aspergillus</taxon>
        <taxon>Aspergillus subgen. Nidulantes</taxon>
    </lineage>
</organism>
<dbReference type="InterPro" id="IPR013094">
    <property type="entry name" value="AB_hydrolase_3"/>
</dbReference>
<accession>A0ABR4JDH0</accession>
<reference evidence="3 4" key="1">
    <citation type="submission" date="2024-07" db="EMBL/GenBank/DDBJ databases">
        <title>Section-level genome sequencing and comparative genomics of Aspergillus sections Usti and Cavernicolus.</title>
        <authorList>
            <consortium name="Lawrence Berkeley National Laboratory"/>
            <person name="Nybo J.L."/>
            <person name="Vesth T.C."/>
            <person name="Theobald S."/>
            <person name="Frisvad J.C."/>
            <person name="Larsen T.O."/>
            <person name="Kjaerboelling I."/>
            <person name="Rothschild-Mancinelli K."/>
            <person name="Lyhne E.K."/>
            <person name="Kogle M.E."/>
            <person name="Barry K."/>
            <person name="Clum A."/>
            <person name="Na H."/>
            <person name="Ledsgaard L."/>
            <person name="Lin J."/>
            <person name="Lipzen A."/>
            <person name="Kuo A."/>
            <person name="Riley R."/>
            <person name="Mondo S."/>
            <person name="Labutti K."/>
            <person name="Haridas S."/>
            <person name="Pangalinan J."/>
            <person name="Salamov A.A."/>
            <person name="Simmons B.A."/>
            <person name="Magnuson J.K."/>
            <person name="Chen J."/>
            <person name="Drula E."/>
            <person name="Henrissat B."/>
            <person name="Wiebenga A."/>
            <person name="Lubbers R.J."/>
            <person name="Gomes A.C."/>
            <person name="Makela M.R."/>
            <person name="Stajich J."/>
            <person name="Grigoriev I.V."/>
            <person name="Mortensen U.H."/>
            <person name="De Vries R.P."/>
            <person name="Baker S.E."/>
            <person name="Andersen M.R."/>
        </authorList>
    </citation>
    <scope>NUCLEOTIDE SEQUENCE [LARGE SCALE GENOMIC DNA]</scope>
    <source>
        <strain evidence="3 4">CBS 123904</strain>
    </source>
</reference>